<name>A0ABT7SGP1_9CELL</name>
<accession>A0ABT7SGP1</accession>
<feature type="region of interest" description="Disordered" evidence="2">
    <location>
        <begin position="47"/>
        <end position="99"/>
    </location>
</feature>
<dbReference type="Gene3D" id="3.40.50.300">
    <property type="entry name" value="P-loop containing nucleotide triphosphate hydrolases"/>
    <property type="match status" value="2"/>
</dbReference>
<evidence type="ECO:0000256" key="1">
    <source>
        <dbReference type="SAM" id="Coils"/>
    </source>
</evidence>
<evidence type="ECO:0000256" key="2">
    <source>
        <dbReference type="SAM" id="MobiDB-lite"/>
    </source>
</evidence>
<reference evidence="4 5" key="1">
    <citation type="submission" date="2023-06" db="EMBL/GenBank/DDBJ databases">
        <title>Cellulomonas sp. MW4 Whole genome sequence.</title>
        <authorList>
            <person name="Park S."/>
        </authorList>
    </citation>
    <scope>NUCLEOTIDE SEQUENCE [LARGE SCALE GENOMIC DNA]</scope>
    <source>
        <strain evidence="4 5">MW4</strain>
    </source>
</reference>
<feature type="compositionally biased region" description="Low complexity" evidence="2">
    <location>
        <begin position="47"/>
        <end position="89"/>
    </location>
</feature>
<gene>
    <name evidence="4" type="ORF">QRT04_07220</name>
</gene>
<dbReference type="InterPro" id="IPR027417">
    <property type="entry name" value="P-loop_NTPase"/>
</dbReference>
<dbReference type="PANTHER" id="PTHR30121">
    <property type="entry name" value="UNCHARACTERIZED PROTEIN YJGR-RELATED"/>
    <property type="match status" value="1"/>
</dbReference>
<protein>
    <submittedName>
        <fullName evidence="4">DUF853 family protein</fullName>
    </submittedName>
</protein>
<feature type="coiled-coil region" evidence="1">
    <location>
        <begin position="13"/>
        <end position="45"/>
    </location>
</feature>
<keyword evidence="5" id="KW-1185">Reference proteome</keyword>
<evidence type="ECO:0000259" key="3">
    <source>
        <dbReference type="Pfam" id="PF05872"/>
    </source>
</evidence>
<dbReference type="SUPFAM" id="SSF52540">
    <property type="entry name" value="P-loop containing nucleoside triphosphate hydrolases"/>
    <property type="match status" value="1"/>
</dbReference>
<evidence type="ECO:0000313" key="5">
    <source>
        <dbReference type="Proteomes" id="UP001529338"/>
    </source>
</evidence>
<dbReference type="EMBL" id="JAUCGQ010000001">
    <property type="protein sequence ID" value="MDM7854717.1"/>
    <property type="molecule type" value="Genomic_DNA"/>
</dbReference>
<evidence type="ECO:0000313" key="4">
    <source>
        <dbReference type="EMBL" id="MDM7854717.1"/>
    </source>
</evidence>
<dbReference type="InterPro" id="IPR033186">
    <property type="entry name" value="HerA_C"/>
</dbReference>
<dbReference type="Proteomes" id="UP001529338">
    <property type="component" value="Unassembled WGS sequence"/>
</dbReference>
<dbReference type="PANTHER" id="PTHR30121:SF6">
    <property type="entry name" value="SLR6007 PROTEIN"/>
    <property type="match status" value="1"/>
</dbReference>
<dbReference type="InterPro" id="IPR051162">
    <property type="entry name" value="T4SS_component"/>
</dbReference>
<proteinExistence type="predicted"/>
<dbReference type="Pfam" id="PF05872">
    <property type="entry name" value="HerA_C"/>
    <property type="match status" value="1"/>
</dbReference>
<sequence>MSDSAAPQSSADLAALRAAAAQAAAEAAQAKADAAAAALAAAEAAASAPAPPVADASNPPVADESTAAPAAAASADPPVAAAGPSGPEASPAPHPPTAAPALSEYAQRVTAGYAFAGAKLPLGALVEGDAPVPAVQVGLPLAMLNRHGLVAGATGTGKTKTLQGLAEGLSTAGVPVFVADIKGDLSGLSVPGAADEKLLARTAALGQEWQPTAFPVEFLTLGGVGTGNPIRTTVTDFGPLLLGKVLGLNPTQESSLGLIMHWADTRGLALLDLKDLQSTIAYLVGDEGKAELQGIGGLSAATAGVILREIVTLQSQGADAFFGEPAFDVSDLLRTASDGRGVISALELPGVQDRPALFSTFLMWLLAELFQVLPEVGDPEKPTLVFFFDEAHLLFHDASDDFLSQVTQTVRLIRSKGVGVFFVTQSPKDVPEDVLGQLGNRVQHALRAYTPDDAKALRAAARTFPTSPYDLEKVLTALGTGEAIVTVLSEKGAPTPVAWTRLRAPESSMSPAPADGMAAAVAASPFASRYGAAVDRESAYELLGKRAEEAATAAHEAEAAAQAQKQAADEAAAQAKLDAAAAKARADEAAREAKARDAATRHTKSEAESILTSVLRSAGTQIGREITRSIFGTRRR</sequence>
<comment type="caution">
    <text evidence="4">The sequence shown here is derived from an EMBL/GenBank/DDBJ whole genome shotgun (WGS) entry which is preliminary data.</text>
</comment>
<feature type="domain" description="Helicase HerA-like C-terminal" evidence="3">
    <location>
        <begin position="135"/>
        <end position="633"/>
    </location>
</feature>
<keyword evidence="1" id="KW-0175">Coiled coil</keyword>
<dbReference type="RefSeq" id="WP_289454534.1">
    <property type="nucleotide sequence ID" value="NZ_JAUCGQ010000001.1"/>
</dbReference>
<organism evidence="4 5">
    <name type="scientific">Cellulomonas alba</name>
    <dbReference type="NCBI Taxonomy" id="3053467"/>
    <lineage>
        <taxon>Bacteria</taxon>
        <taxon>Bacillati</taxon>
        <taxon>Actinomycetota</taxon>
        <taxon>Actinomycetes</taxon>
        <taxon>Micrococcales</taxon>
        <taxon>Cellulomonadaceae</taxon>
        <taxon>Cellulomonas</taxon>
    </lineage>
</organism>
<feature type="coiled-coil region" evidence="1">
    <location>
        <begin position="554"/>
        <end position="592"/>
    </location>
</feature>